<protein>
    <submittedName>
        <fullName evidence="2">Uncharacterized protein</fullName>
    </submittedName>
</protein>
<dbReference type="AlphaFoldDB" id="A0A0F5J8C0"/>
<feature type="signal peptide" evidence="1">
    <location>
        <begin position="1"/>
        <end position="21"/>
    </location>
</feature>
<gene>
    <name evidence="2" type="ORF">HMPREF1536_03605</name>
</gene>
<accession>A0A0F5J8C0</accession>
<feature type="chain" id="PRO_5002488782" evidence="1">
    <location>
        <begin position="22"/>
        <end position="145"/>
    </location>
</feature>
<keyword evidence="3" id="KW-1185">Reference proteome</keyword>
<evidence type="ECO:0000313" key="3">
    <source>
        <dbReference type="Proteomes" id="UP000033035"/>
    </source>
</evidence>
<reference evidence="2 3" key="1">
    <citation type="submission" date="2013-04" db="EMBL/GenBank/DDBJ databases">
        <title>The Genome Sequence of Parabacteroides gordonii DSM 23371.</title>
        <authorList>
            <consortium name="The Broad Institute Genomics Platform"/>
            <person name="Earl A."/>
            <person name="Ward D."/>
            <person name="Feldgarden M."/>
            <person name="Gevers D."/>
            <person name="Martens E."/>
            <person name="Sakamoto M."/>
            <person name="Benno Y."/>
            <person name="Suzuki N."/>
            <person name="Matsunaga N."/>
            <person name="Koshihara K."/>
            <person name="Seki M."/>
            <person name="Komiya H."/>
            <person name="Walker B."/>
            <person name="Young S."/>
            <person name="Zeng Q."/>
            <person name="Gargeya S."/>
            <person name="Fitzgerald M."/>
            <person name="Haas B."/>
            <person name="Abouelleil A."/>
            <person name="Allen A.W."/>
            <person name="Alvarado L."/>
            <person name="Arachchi H.M."/>
            <person name="Berlin A.M."/>
            <person name="Chapman S.B."/>
            <person name="Gainer-Dewar J."/>
            <person name="Goldberg J."/>
            <person name="Griggs A."/>
            <person name="Gujja S."/>
            <person name="Hansen M."/>
            <person name="Howarth C."/>
            <person name="Imamovic A."/>
            <person name="Ireland A."/>
            <person name="Larimer J."/>
            <person name="McCowan C."/>
            <person name="Murphy C."/>
            <person name="Pearson M."/>
            <person name="Poon T.W."/>
            <person name="Priest M."/>
            <person name="Roberts A."/>
            <person name="Saif S."/>
            <person name="Shea T."/>
            <person name="Sisk P."/>
            <person name="Sykes S."/>
            <person name="Wortman J."/>
            <person name="Nusbaum C."/>
            <person name="Birren B."/>
        </authorList>
    </citation>
    <scope>NUCLEOTIDE SEQUENCE [LARGE SCALE GENOMIC DNA]</scope>
    <source>
        <strain evidence="2 3">MS-1</strain>
    </source>
</reference>
<dbReference type="HOGENOM" id="CLU_1785018_0_0_10"/>
<keyword evidence="1" id="KW-0732">Signal</keyword>
<dbReference type="STRING" id="1203610.HMPREF1536_03605"/>
<dbReference type="Proteomes" id="UP000033035">
    <property type="component" value="Unassembled WGS sequence"/>
</dbReference>
<dbReference type="RefSeq" id="WP_028726744.1">
    <property type="nucleotide sequence ID" value="NZ_AUAE01000010.1"/>
</dbReference>
<dbReference type="PATRIC" id="fig|1203610.3.peg.3675"/>
<name>A0A0F5J8C0_9BACT</name>
<organism evidence="2 3">
    <name type="scientific">Parabacteroides gordonii MS-1 = DSM 23371</name>
    <dbReference type="NCBI Taxonomy" id="1203610"/>
    <lineage>
        <taxon>Bacteria</taxon>
        <taxon>Pseudomonadati</taxon>
        <taxon>Bacteroidota</taxon>
        <taxon>Bacteroidia</taxon>
        <taxon>Bacteroidales</taxon>
        <taxon>Tannerellaceae</taxon>
        <taxon>Parabacteroides</taxon>
    </lineage>
</organism>
<evidence type="ECO:0000313" key="2">
    <source>
        <dbReference type="EMBL" id="KKB54024.1"/>
    </source>
</evidence>
<evidence type="ECO:0000256" key="1">
    <source>
        <dbReference type="SAM" id="SignalP"/>
    </source>
</evidence>
<sequence length="145" mass="15511">MKKTKVLMLLLSFFVCGVCFATPQNMEEVTDGNNSSVASTTYKVSFIERSTTGQDVSVAGPFYMASYKDDTGSHDFNHDGIADVGANGVVSFYTYKESSQTVVQILVDNGRVTYVLGTSGGTYTLPPITSNTTITIIYQLGSGGN</sequence>
<dbReference type="EMBL" id="AQHW01000017">
    <property type="protein sequence ID" value="KKB54024.1"/>
    <property type="molecule type" value="Genomic_DNA"/>
</dbReference>
<proteinExistence type="predicted"/>
<comment type="caution">
    <text evidence="2">The sequence shown here is derived from an EMBL/GenBank/DDBJ whole genome shotgun (WGS) entry which is preliminary data.</text>
</comment>